<dbReference type="InterPro" id="IPR012171">
    <property type="entry name" value="Fatty_acid_desaturase"/>
</dbReference>
<dbReference type="Proteomes" id="UP000320176">
    <property type="component" value="Unassembled WGS sequence"/>
</dbReference>
<dbReference type="OrthoDB" id="634389at2"/>
<dbReference type="AlphaFoldDB" id="A0A5C5ZXV7"/>
<keyword evidence="1" id="KW-0812">Transmembrane</keyword>
<name>A0A5C5ZXV7_9BACT</name>
<evidence type="ECO:0000313" key="3">
    <source>
        <dbReference type="EMBL" id="TWT91990.1"/>
    </source>
</evidence>
<feature type="transmembrane region" description="Helical" evidence="1">
    <location>
        <begin position="192"/>
        <end position="214"/>
    </location>
</feature>
<keyword evidence="1" id="KW-1133">Transmembrane helix</keyword>
<dbReference type="EMBL" id="SJPN01000013">
    <property type="protein sequence ID" value="TWT91990.1"/>
    <property type="molecule type" value="Genomic_DNA"/>
</dbReference>
<dbReference type="GO" id="GO:0102985">
    <property type="term" value="F:acyl-CoA (9+3)-desaturase activity"/>
    <property type="evidence" value="ECO:0007669"/>
    <property type="project" value="UniProtKB-EC"/>
</dbReference>
<feature type="transmembrane region" description="Helical" evidence="1">
    <location>
        <begin position="39"/>
        <end position="59"/>
    </location>
</feature>
<evidence type="ECO:0000256" key="1">
    <source>
        <dbReference type="SAM" id="Phobius"/>
    </source>
</evidence>
<dbReference type="EC" id="1.14.19.6" evidence="3"/>
<dbReference type="InterPro" id="IPR005804">
    <property type="entry name" value="FA_desaturase_dom"/>
</dbReference>
<accession>A0A5C5ZXV7</accession>
<keyword evidence="4" id="KW-1185">Reference proteome</keyword>
<protein>
    <submittedName>
        <fullName evidence="3">Delta(12)-fatty-acid desaturase</fullName>
        <ecNumber evidence="3">1.14.19.6</ecNumber>
    </submittedName>
</protein>
<reference evidence="3 4" key="1">
    <citation type="submission" date="2019-02" db="EMBL/GenBank/DDBJ databases">
        <title>Deep-cultivation of Planctomycetes and their phenomic and genomic characterization uncovers novel biology.</title>
        <authorList>
            <person name="Wiegand S."/>
            <person name="Jogler M."/>
            <person name="Boedeker C."/>
            <person name="Pinto D."/>
            <person name="Vollmers J."/>
            <person name="Rivas-Marin E."/>
            <person name="Kohn T."/>
            <person name="Peeters S.H."/>
            <person name="Heuer A."/>
            <person name="Rast P."/>
            <person name="Oberbeckmann S."/>
            <person name="Bunk B."/>
            <person name="Jeske O."/>
            <person name="Meyerdierks A."/>
            <person name="Storesund J.E."/>
            <person name="Kallscheuer N."/>
            <person name="Luecker S."/>
            <person name="Lage O.M."/>
            <person name="Pohl T."/>
            <person name="Merkel B.J."/>
            <person name="Hornburger P."/>
            <person name="Mueller R.-W."/>
            <person name="Bruemmer F."/>
            <person name="Labrenz M."/>
            <person name="Spormann A.M."/>
            <person name="Op Den Camp H."/>
            <person name="Overmann J."/>
            <person name="Amann R."/>
            <person name="Jetten M.S.M."/>
            <person name="Mascher T."/>
            <person name="Medema M.H."/>
            <person name="Devos D.P."/>
            <person name="Kaster A.-K."/>
            <person name="Ovreas L."/>
            <person name="Rohde M."/>
            <person name="Galperin M.Y."/>
            <person name="Jogler C."/>
        </authorList>
    </citation>
    <scope>NUCLEOTIDE SEQUENCE [LARGE SCALE GENOMIC DNA]</scope>
    <source>
        <strain evidence="3 4">Pla52n</strain>
    </source>
</reference>
<organism evidence="3 4">
    <name type="scientific">Stieleria varia</name>
    <dbReference type="NCBI Taxonomy" id="2528005"/>
    <lineage>
        <taxon>Bacteria</taxon>
        <taxon>Pseudomonadati</taxon>
        <taxon>Planctomycetota</taxon>
        <taxon>Planctomycetia</taxon>
        <taxon>Pirellulales</taxon>
        <taxon>Pirellulaceae</taxon>
        <taxon>Stieleria</taxon>
    </lineage>
</organism>
<comment type="caution">
    <text evidence="3">The sequence shown here is derived from an EMBL/GenBank/DDBJ whole genome shotgun (WGS) entry which is preliminary data.</text>
</comment>
<feature type="transmembrane region" description="Helical" evidence="1">
    <location>
        <begin position="65"/>
        <end position="86"/>
    </location>
</feature>
<feature type="transmembrane region" description="Helical" evidence="1">
    <location>
        <begin position="98"/>
        <end position="117"/>
    </location>
</feature>
<keyword evidence="1" id="KW-0472">Membrane</keyword>
<sequence length="361" mass="42789">MQAEQSVSIVEIARDEPITLQQILRTIPRECYQRNYRKAFAWLVWDWLLIGLCVTAILWAQSWWIAVPISCVLGTVLSGLFILGHDAGHRSFCRSRRWNNFIGHITTSWVLWPFHIWRLSHNTHHRHTHHVHKEVAWKPAPGFIYKRLAWLDRMIYRYARTWLFYLGSIIFTATVVRDYVRGKGLSSQEHCEVLFSVLITALAGAVYASVSYLIAGWYGLLMLFVIPQFVFHFWLSLFTLLHHTTPDVTFMAPDVWTREKASLECSIHVIYPWWVDLLNHDISWHVPHHVCAAIPHYNLRLAYRHLKETYPDRIVERKLTFRYLVSVLRQCNLIEDFKPGMQEWKRFNENESSQPREVVRQ</sequence>
<dbReference type="GO" id="GO:0006629">
    <property type="term" value="P:lipid metabolic process"/>
    <property type="evidence" value="ECO:0007669"/>
    <property type="project" value="InterPro"/>
</dbReference>
<dbReference type="RefSeq" id="WP_146523369.1">
    <property type="nucleotide sequence ID" value="NZ_CP151726.1"/>
</dbReference>
<keyword evidence="3" id="KW-0560">Oxidoreductase</keyword>
<evidence type="ECO:0000313" key="4">
    <source>
        <dbReference type="Proteomes" id="UP000320176"/>
    </source>
</evidence>
<evidence type="ECO:0000259" key="2">
    <source>
        <dbReference type="Pfam" id="PF00487"/>
    </source>
</evidence>
<dbReference type="PANTHER" id="PTHR32100">
    <property type="entry name" value="OMEGA-6 FATTY ACID DESATURASE, CHLOROPLASTIC"/>
    <property type="match status" value="1"/>
</dbReference>
<gene>
    <name evidence="3" type="primary">desA</name>
    <name evidence="3" type="ORF">Pla52n_64630</name>
</gene>
<feature type="transmembrane region" description="Helical" evidence="1">
    <location>
        <begin position="162"/>
        <end position="180"/>
    </location>
</feature>
<proteinExistence type="predicted"/>
<dbReference type="Pfam" id="PF00487">
    <property type="entry name" value="FA_desaturase"/>
    <property type="match status" value="1"/>
</dbReference>
<feature type="domain" description="Fatty acid desaturase" evidence="2">
    <location>
        <begin position="63"/>
        <end position="313"/>
    </location>
</feature>
<feature type="transmembrane region" description="Helical" evidence="1">
    <location>
        <begin position="220"/>
        <end position="241"/>
    </location>
</feature>